<evidence type="ECO:0000313" key="3">
    <source>
        <dbReference type="EMBL" id="SVA36320.1"/>
    </source>
</evidence>
<dbReference type="EMBL" id="UINC01008061">
    <property type="protein sequence ID" value="SVA36320.1"/>
    <property type="molecule type" value="Genomic_DNA"/>
</dbReference>
<feature type="region of interest" description="Disordered" evidence="1">
    <location>
        <begin position="151"/>
        <end position="185"/>
    </location>
</feature>
<feature type="transmembrane region" description="Helical" evidence="2">
    <location>
        <begin position="102"/>
        <end position="122"/>
    </location>
</feature>
<keyword evidence="2" id="KW-0472">Membrane</keyword>
<keyword evidence="2" id="KW-0812">Transmembrane</keyword>
<organism evidence="3">
    <name type="scientific">marine metagenome</name>
    <dbReference type="NCBI Taxonomy" id="408172"/>
    <lineage>
        <taxon>unclassified sequences</taxon>
        <taxon>metagenomes</taxon>
        <taxon>ecological metagenomes</taxon>
    </lineage>
</organism>
<accession>A0A381V7Q0</accession>
<evidence type="ECO:0000256" key="2">
    <source>
        <dbReference type="SAM" id="Phobius"/>
    </source>
</evidence>
<feature type="transmembrane region" description="Helical" evidence="2">
    <location>
        <begin position="128"/>
        <end position="147"/>
    </location>
</feature>
<gene>
    <name evidence="3" type="ORF">METZ01_LOCUS89174</name>
</gene>
<proteinExistence type="predicted"/>
<evidence type="ECO:0000256" key="1">
    <source>
        <dbReference type="SAM" id="MobiDB-lite"/>
    </source>
</evidence>
<protein>
    <submittedName>
        <fullName evidence="3">Uncharacterized protein</fullName>
    </submittedName>
</protein>
<reference evidence="3" key="1">
    <citation type="submission" date="2018-05" db="EMBL/GenBank/DDBJ databases">
        <authorList>
            <person name="Lanie J.A."/>
            <person name="Ng W.-L."/>
            <person name="Kazmierczak K.M."/>
            <person name="Andrzejewski T.M."/>
            <person name="Davidsen T.M."/>
            <person name="Wayne K.J."/>
            <person name="Tettelin H."/>
            <person name="Glass J.I."/>
            <person name="Rusch D."/>
            <person name="Podicherti R."/>
            <person name="Tsui H.-C.T."/>
            <person name="Winkler M.E."/>
        </authorList>
    </citation>
    <scope>NUCLEOTIDE SEQUENCE</scope>
</reference>
<keyword evidence="2" id="KW-1133">Transmembrane helix</keyword>
<dbReference type="AlphaFoldDB" id="A0A381V7Q0"/>
<name>A0A381V7Q0_9ZZZZ</name>
<feature type="compositionally biased region" description="Basic and acidic residues" evidence="1">
    <location>
        <begin position="158"/>
        <end position="185"/>
    </location>
</feature>
<sequence>MTSQMTCWCGHHERYHGGDSCTFCDRGQLNERHHFGLKKPTEGNPLTLHEIIALANPAEGQPVRVPDGSGRASFEQAIKPAITPSNSFESNRINRVNLRPTGLIKTIGGTLIGIALGIWVFVVDGNLVGLFALPFAGFLCGCGLAWVTGSDPDSPYSNERKQRREKPVEEIRQEWNKKQFPNEDD</sequence>